<sequence>MPFAVSRFKRLCLGMVVINLPSCVLILQCFLPSKISKPHCFAILTSVPYEQSATLTFNPLSTLAYKLQL</sequence>
<gene>
    <name evidence="1" type="ORF">US45_C0048G0005</name>
</gene>
<name>A0A0G0GVA3_9BACT</name>
<accession>A0A0G0GVA3</accession>
<dbReference type="AlphaFoldDB" id="A0A0G0GVA3"/>
<dbReference type="EMBL" id="LBTA01000048">
    <property type="protein sequence ID" value="KKQ30175.1"/>
    <property type="molecule type" value="Genomic_DNA"/>
</dbReference>
<comment type="caution">
    <text evidence="1">The sequence shown here is derived from an EMBL/GenBank/DDBJ whole genome shotgun (WGS) entry which is preliminary data.</text>
</comment>
<evidence type="ECO:0000313" key="2">
    <source>
        <dbReference type="Proteomes" id="UP000034701"/>
    </source>
</evidence>
<protein>
    <submittedName>
        <fullName evidence="1">Uncharacterized protein</fullName>
    </submittedName>
</protein>
<organism evidence="1 2">
    <name type="scientific">Candidatus Nomurabacteria bacterium GW2011_GWA1_37_20</name>
    <dbReference type="NCBI Taxonomy" id="1618729"/>
    <lineage>
        <taxon>Bacteria</taxon>
        <taxon>Candidatus Nomuraibacteriota</taxon>
    </lineage>
</organism>
<evidence type="ECO:0000313" key="1">
    <source>
        <dbReference type="EMBL" id="KKQ30175.1"/>
    </source>
</evidence>
<reference evidence="1 2" key="1">
    <citation type="journal article" date="2015" name="Nature">
        <title>rRNA introns, odd ribosomes, and small enigmatic genomes across a large radiation of phyla.</title>
        <authorList>
            <person name="Brown C.T."/>
            <person name="Hug L.A."/>
            <person name="Thomas B.C."/>
            <person name="Sharon I."/>
            <person name="Castelle C.J."/>
            <person name="Singh A."/>
            <person name="Wilkins M.J."/>
            <person name="Williams K.H."/>
            <person name="Banfield J.F."/>
        </authorList>
    </citation>
    <scope>NUCLEOTIDE SEQUENCE [LARGE SCALE GENOMIC DNA]</scope>
</reference>
<dbReference type="Proteomes" id="UP000034701">
    <property type="component" value="Unassembled WGS sequence"/>
</dbReference>
<proteinExistence type="predicted"/>